<dbReference type="Gene3D" id="2.60.120.560">
    <property type="entry name" value="Exo-inulinase, domain 1"/>
    <property type="match status" value="1"/>
</dbReference>
<evidence type="ECO:0000256" key="5">
    <source>
        <dbReference type="PROSITE-ProRule" id="PRU10141"/>
    </source>
</evidence>
<accession>A0ABW1HQI5</accession>
<feature type="domain" description="Protein kinase" evidence="6">
    <location>
        <begin position="16"/>
        <end position="269"/>
    </location>
</feature>
<evidence type="ECO:0000256" key="1">
    <source>
        <dbReference type="ARBA" id="ARBA00022679"/>
    </source>
</evidence>
<dbReference type="SMART" id="SM00220">
    <property type="entry name" value="S_TKc"/>
    <property type="match status" value="1"/>
</dbReference>
<dbReference type="PANTHER" id="PTHR43289">
    <property type="entry name" value="MITOGEN-ACTIVATED PROTEIN KINASE KINASE KINASE 20-RELATED"/>
    <property type="match status" value="1"/>
</dbReference>
<keyword evidence="7" id="KW-0723">Serine/threonine-protein kinase</keyword>
<dbReference type="Pfam" id="PF00069">
    <property type="entry name" value="Pkinase"/>
    <property type="match status" value="1"/>
</dbReference>
<evidence type="ECO:0000256" key="4">
    <source>
        <dbReference type="ARBA" id="ARBA00022840"/>
    </source>
</evidence>
<dbReference type="PROSITE" id="PS00107">
    <property type="entry name" value="PROTEIN_KINASE_ATP"/>
    <property type="match status" value="1"/>
</dbReference>
<evidence type="ECO:0000256" key="2">
    <source>
        <dbReference type="ARBA" id="ARBA00022741"/>
    </source>
</evidence>
<organism evidence="7 8">
    <name type="scientific">Micromonospora harpali</name>
    <dbReference type="NCBI Taxonomy" id="1490225"/>
    <lineage>
        <taxon>Bacteria</taxon>
        <taxon>Bacillati</taxon>
        <taxon>Actinomycetota</taxon>
        <taxon>Actinomycetes</taxon>
        <taxon>Micromonosporales</taxon>
        <taxon>Micromonosporaceae</taxon>
        <taxon>Micromonospora</taxon>
    </lineage>
</organism>
<name>A0ABW1HQI5_9ACTN</name>
<evidence type="ECO:0000256" key="3">
    <source>
        <dbReference type="ARBA" id="ARBA00022777"/>
    </source>
</evidence>
<evidence type="ECO:0000313" key="8">
    <source>
        <dbReference type="Proteomes" id="UP001596207"/>
    </source>
</evidence>
<keyword evidence="2 5" id="KW-0547">Nucleotide-binding</keyword>
<dbReference type="CDD" id="cd14014">
    <property type="entry name" value="STKc_PknB_like"/>
    <property type="match status" value="1"/>
</dbReference>
<dbReference type="InterPro" id="IPR000719">
    <property type="entry name" value="Prot_kinase_dom"/>
</dbReference>
<dbReference type="Proteomes" id="UP001596207">
    <property type="component" value="Unassembled WGS sequence"/>
</dbReference>
<reference evidence="8" key="1">
    <citation type="journal article" date="2019" name="Int. J. Syst. Evol. Microbiol.">
        <title>The Global Catalogue of Microorganisms (GCM) 10K type strain sequencing project: providing services to taxonomists for standard genome sequencing and annotation.</title>
        <authorList>
            <consortium name="The Broad Institute Genomics Platform"/>
            <consortium name="The Broad Institute Genome Sequencing Center for Infectious Disease"/>
            <person name="Wu L."/>
            <person name="Ma J."/>
        </authorList>
    </citation>
    <scope>NUCLEOTIDE SEQUENCE [LARGE SCALE GENOMIC DNA]</scope>
    <source>
        <strain evidence="8">CGMCC 4.7173</strain>
    </source>
</reference>
<keyword evidence="1" id="KW-0808">Transferase</keyword>
<dbReference type="PROSITE" id="PS50011">
    <property type="entry name" value="PROTEIN_KINASE_DOM"/>
    <property type="match status" value="1"/>
</dbReference>
<keyword evidence="4 5" id="KW-0067">ATP-binding</keyword>
<feature type="binding site" evidence="5">
    <location>
        <position position="44"/>
    </location>
    <ligand>
        <name>ATP</name>
        <dbReference type="ChEBI" id="CHEBI:30616"/>
    </ligand>
</feature>
<sequence>MSYPMMPNDPRWLGNYELLSRLGEGGMGTVFLGRSPDGRLVAVKMLRAEHAWDTEFRGRFRSEVNRAREVPGFCTAAVLDADPDHETPYLVVEYVDGPSLSEVIRERGPLDGGTLHSVAVGVATALAAIHGVGVIHRDLKPQNVLFSLGTPKVIDFGIARALEVTSRHTKTDQMVGTVAYMAPERFDNDSDRTVGPAADVFAWGVVVAYAATGRTPFWADSPAATAARILTQAPDLTGLGGSLRDLVGRTLAKDPTERPTAHQLLDLLLEAETGGALAQRPELLKAAEAAQHTGRVRPSAVREPATPVRWRVGRLVAMAVAATLVCAGVGFALWRYEPGETLASFVPDTSPSAVPRVASAAPRSTVAGSDTPRIQGPRVSDHLDRRGLWKADRAADSAAGWCTFDQRMQATTHMSTLYQCKGPQDSFAGDQTIAVDVGIVTKGACAVIWFRLVDQHGYVASFCENEIRLGIDESSGNGFNSEQRVASSAFQVGQTHRTGITVHNGTAQVTVDGTPALSMPVTDPQLVAGRVVLGALNDASEGDATVAFANVDLRSPVVGQPAHFTDPTTGSSQSMVQLYSYDPVAHSAVAQPVLVMASADYCKQFKIDVSDIKCSDPYQIVESRTKVTIPVRSAPKLTSWENVGGGDGIVSVYAGAGHSISAATFTKWLAGKQGGLVAVTTTNGEVTTLTKIDNR</sequence>
<proteinExistence type="predicted"/>
<dbReference type="GO" id="GO:0004674">
    <property type="term" value="F:protein serine/threonine kinase activity"/>
    <property type="evidence" value="ECO:0007669"/>
    <property type="project" value="UniProtKB-KW"/>
</dbReference>
<dbReference type="Gene3D" id="1.10.510.10">
    <property type="entry name" value="Transferase(Phosphotransferase) domain 1"/>
    <property type="match status" value="1"/>
</dbReference>
<dbReference type="InterPro" id="IPR008271">
    <property type="entry name" value="Ser/Thr_kinase_AS"/>
</dbReference>
<dbReference type="EMBL" id="JBHSQQ010000113">
    <property type="protein sequence ID" value="MFC5943450.1"/>
    <property type="molecule type" value="Genomic_DNA"/>
</dbReference>
<evidence type="ECO:0000313" key="7">
    <source>
        <dbReference type="EMBL" id="MFC5943450.1"/>
    </source>
</evidence>
<keyword evidence="8" id="KW-1185">Reference proteome</keyword>
<dbReference type="SUPFAM" id="SSF56112">
    <property type="entry name" value="Protein kinase-like (PK-like)"/>
    <property type="match status" value="1"/>
</dbReference>
<dbReference type="InterPro" id="IPR017441">
    <property type="entry name" value="Protein_kinase_ATP_BS"/>
</dbReference>
<evidence type="ECO:0000259" key="6">
    <source>
        <dbReference type="PROSITE" id="PS50011"/>
    </source>
</evidence>
<dbReference type="InterPro" id="IPR011009">
    <property type="entry name" value="Kinase-like_dom_sf"/>
</dbReference>
<dbReference type="PANTHER" id="PTHR43289:SF34">
    <property type="entry name" value="SERINE_THREONINE-PROTEIN KINASE YBDM-RELATED"/>
    <property type="match status" value="1"/>
</dbReference>
<gene>
    <name evidence="7" type="ORF">ACFPZ4_18410</name>
</gene>
<dbReference type="Gene3D" id="3.30.200.20">
    <property type="entry name" value="Phosphorylase Kinase, domain 1"/>
    <property type="match status" value="1"/>
</dbReference>
<comment type="caution">
    <text evidence="7">The sequence shown here is derived from an EMBL/GenBank/DDBJ whole genome shotgun (WGS) entry which is preliminary data.</text>
</comment>
<dbReference type="PROSITE" id="PS00108">
    <property type="entry name" value="PROTEIN_KINASE_ST"/>
    <property type="match status" value="1"/>
</dbReference>
<protein>
    <submittedName>
        <fullName evidence="7">Serine/threonine protein kinase</fullName>
    </submittedName>
</protein>
<keyword evidence="3 7" id="KW-0418">Kinase</keyword>